<evidence type="ECO:0000256" key="1">
    <source>
        <dbReference type="ARBA" id="ARBA00005298"/>
    </source>
</evidence>
<evidence type="ECO:0008006" key="5">
    <source>
        <dbReference type="Google" id="ProtNLM"/>
    </source>
</evidence>
<dbReference type="InterPro" id="IPR050357">
    <property type="entry name" value="Arrestin_domain-protein"/>
</dbReference>
<evidence type="ECO:0000313" key="4">
    <source>
        <dbReference type="Proteomes" id="UP000007978"/>
    </source>
</evidence>
<dbReference type="Proteomes" id="UP000007978">
    <property type="component" value="Chromosome 2"/>
</dbReference>
<dbReference type="GO" id="GO:0031625">
    <property type="term" value="F:ubiquitin protein ligase binding"/>
    <property type="evidence" value="ECO:0007669"/>
    <property type="project" value="TreeGrafter"/>
</dbReference>
<organism evidence="3 4">
    <name type="scientific">Fusarium pseudograminearum (strain CS3096)</name>
    <name type="common">Wheat and barley crown-rot fungus</name>
    <dbReference type="NCBI Taxonomy" id="1028729"/>
    <lineage>
        <taxon>Eukaryota</taxon>
        <taxon>Fungi</taxon>
        <taxon>Dikarya</taxon>
        <taxon>Ascomycota</taxon>
        <taxon>Pezizomycotina</taxon>
        <taxon>Sordariomycetes</taxon>
        <taxon>Hypocreomycetidae</taxon>
        <taxon>Hypocreales</taxon>
        <taxon>Nectriaceae</taxon>
        <taxon>Fusarium</taxon>
    </lineage>
</organism>
<gene>
    <name evidence="3" type="ORF">FPSE_08357</name>
</gene>
<dbReference type="RefSeq" id="XP_009259750.1">
    <property type="nucleotide sequence ID" value="XM_009261475.1"/>
</dbReference>
<dbReference type="InterPro" id="IPR014752">
    <property type="entry name" value="Arrestin-like_C"/>
</dbReference>
<dbReference type="HOGENOM" id="CLU_008578_2_2_1"/>
<accession>K3VCN3</accession>
<reference evidence="3 4" key="1">
    <citation type="journal article" date="2012" name="PLoS Pathog.">
        <title>Comparative pathogenomics reveals horizontally acquired novel virulence genes in fungi infecting cereal hosts.</title>
        <authorList>
            <person name="Gardiner D.M."/>
            <person name="McDonald M.C."/>
            <person name="Covarelli L."/>
            <person name="Solomon P.S."/>
            <person name="Rusu A.G."/>
            <person name="Marshall M."/>
            <person name="Kazan K."/>
            <person name="Chakraborty S."/>
            <person name="McDonald B.A."/>
            <person name="Manners J.M."/>
        </authorList>
    </citation>
    <scope>NUCLEOTIDE SEQUENCE [LARGE SCALE GENOMIC DNA]</scope>
    <source>
        <strain evidence="3 4">CS3096</strain>
    </source>
</reference>
<dbReference type="KEGG" id="fpu:FPSE_08357"/>
<dbReference type="EMBL" id="AFNW01000288">
    <property type="protein sequence ID" value="EKJ71424.1"/>
    <property type="molecule type" value="Genomic_DNA"/>
</dbReference>
<dbReference type="eggNOG" id="KOG3780">
    <property type="taxonomic scope" value="Eukaryota"/>
</dbReference>
<sequence>MSTLVGSGASCSIHLVEPSIFLPGSGCWCHDRPQGQDGITLLRGTLRLILIKRTKIKSIQIKLLGHTCIEWEGQAGPDFREESDVQKQTSILFDATKNQDQDDYGFQCRYWIQNVPNPNAVFSPVNQTKILATAEPFPPQDIDNKGQFAFNCSEIRRPSTDSTISFTDETESHKIFYPGVYEYDFVFPITHQQLETTQVPHAAVKWMLLATTARPGLFHNNVRAKKEVTFVRSPDPLSLEMVQQIPFHRHSHDWLQYDIVVSGRSFPIGSQISIAMKLGPLDNTTLYGFDFLINESIEYWFRENKINRKGLTRSVLLLNSTAGRAIIPSWTSAGQVSVHEAEAKSGPIHDDGDTAPRHDSVKSSGTAASTSTVTKTVEDDLDNSDECSMTLMDMIVLHVTQPDLSDPSGRRRIYRDTAISLPITILNCRSNQANMTLPSYSHDPFQPVSYPKVCGCPDALPLPSEKPPRRFVKAMVARHLVDDKSRPPDGLSIVDNTTNPSIPILNESSPPRYSDIVDDSTIGLRVHCPGGTCLRKHTSTRSGAGRWQVAPGGIVTLQTFNSTSPAEKYEFPASSKSNPDLESHALGSLELCVSTAGSKADISRVPCRTNGRSM</sequence>
<protein>
    <recommendedName>
        <fullName evidence="5">Arrestin-like N-terminal domain-containing protein</fullName>
    </recommendedName>
</protein>
<dbReference type="PANTHER" id="PTHR11188">
    <property type="entry name" value="ARRESTIN DOMAIN CONTAINING PROTEIN"/>
    <property type="match status" value="1"/>
</dbReference>
<keyword evidence="4" id="KW-1185">Reference proteome</keyword>
<dbReference type="GO" id="GO:0070086">
    <property type="term" value="P:ubiquitin-dependent endocytosis"/>
    <property type="evidence" value="ECO:0007669"/>
    <property type="project" value="TreeGrafter"/>
</dbReference>
<evidence type="ECO:0000256" key="2">
    <source>
        <dbReference type="SAM" id="MobiDB-lite"/>
    </source>
</evidence>
<dbReference type="GO" id="GO:0030674">
    <property type="term" value="F:protein-macromolecule adaptor activity"/>
    <property type="evidence" value="ECO:0007669"/>
    <property type="project" value="TreeGrafter"/>
</dbReference>
<evidence type="ECO:0000313" key="3">
    <source>
        <dbReference type="EMBL" id="EKJ71424.1"/>
    </source>
</evidence>
<comment type="caution">
    <text evidence="3">The sequence shown here is derived from an EMBL/GenBank/DDBJ whole genome shotgun (WGS) entry which is preliminary data.</text>
</comment>
<dbReference type="GO" id="GO:0005886">
    <property type="term" value="C:plasma membrane"/>
    <property type="evidence" value="ECO:0007669"/>
    <property type="project" value="TreeGrafter"/>
</dbReference>
<feature type="compositionally biased region" description="Basic and acidic residues" evidence="2">
    <location>
        <begin position="339"/>
        <end position="361"/>
    </location>
</feature>
<dbReference type="OrthoDB" id="2238745at2759"/>
<feature type="compositionally biased region" description="Low complexity" evidence="2">
    <location>
        <begin position="362"/>
        <end position="375"/>
    </location>
</feature>
<proteinExistence type="inferred from homology"/>
<comment type="similarity">
    <text evidence="1">Belongs to the arrestin family.</text>
</comment>
<dbReference type="AlphaFoldDB" id="K3VCN3"/>
<dbReference type="GO" id="GO:0005829">
    <property type="term" value="C:cytosol"/>
    <property type="evidence" value="ECO:0007669"/>
    <property type="project" value="TreeGrafter"/>
</dbReference>
<dbReference type="Gene3D" id="2.60.40.640">
    <property type="match status" value="1"/>
</dbReference>
<dbReference type="GeneID" id="20366975"/>
<name>K3VCN3_FUSPC</name>
<feature type="region of interest" description="Disordered" evidence="2">
    <location>
        <begin position="338"/>
        <end position="381"/>
    </location>
</feature>
<dbReference type="PANTHER" id="PTHR11188:SF17">
    <property type="entry name" value="FI21816P1"/>
    <property type="match status" value="1"/>
</dbReference>